<dbReference type="InParanoid" id="A0A0G4EHU5"/>
<sequence>MLPLPTYTLSERIRDAQRQGKTRVAVLMLSGALNPVHNGHLEAMEVCRAAIETFFGVAVVQGYVIPSSERYVDGKQAKKGQPSLSLADRVTLCDWALAEELASTIPQRIDMRGIQLEVWEVAGADFALRRKLWRPPHSLDEQRHRRIICLERQPATDTIRHEIVRHTHHLPLTATVRQQHVTAHIVPFSCHGNMLVVGGMFVLLTGAGTLMRLSDASSTRVRKELGRDGGREMVRAGWMSREVVEAMQGMHWRQEGSYGRHRRRSGA</sequence>
<name>A0A0G4EHU5_VITBC</name>
<dbReference type="Gene3D" id="3.40.50.620">
    <property type="entry name" value="HUPs"/>
    <property type="match status" value="1"/>
</dbReference>
<reference evidence="1 2" key="1">
    <citation type="submission" date="2014-11" db="EMBL/GenBank/DDBJ databases">
        <authorList>
            <person name="Zhu J."/>
            <person name="Qi W."/>
            <person name="Song R."/>
        </authorList>
    </citation>
    <scope>NUCLEOTIDE SEQUENCE [LARGE SCALE GENOMIC DNA]</scope>
</reference>
<evidence type="ECO:0000313" key="2">
    <source>
        <dbReference type="Proteomes" id="UP000041254"/>
    </source>
</evidence>
<dbReference type="InterPro" id="IPR014729">
    <property type="entry name" value="Rossmann-like_a/b/a_fold"/>
</dbReference>
<dbReference type="VEuPathDB" id="CryptoDB:Vbra_5003"/>
<dbReference type="OrthoDB" id="422187at2759"/>
<proteinExistence type="predicted"/>
<protein>
    <recommendedName>
        <fullName evidence="3">Cytidyltransferase-like domain-containing protein</fullName>
    </recommendedName>
</protein>
<evidence type="ECO:0008006" key="3">
    <source>
        <dbReference type="Google" id="ProtNLM"/>
    </source>
</evidence>
<dbReference type="EMBL" id="CDMY01000238">
    <property type="protein sequence ID" value="CEL95765.1"/>
    <property type="molecule type" value="Genomic_DNA"/>
</dbReference>
<accession>A0A0G4EHU5</accession>
<dbReference type="SUPFAM" id="SSF52374">
    <property type="entry name" value="Nucleotidylyl transferase"/>
    <property type="match status" value="1"/>
</dbReference>
<gene>
    <name evidence="1" type="ORF">Vbra_5003</name>
</gene>
<dbReference type="AlphaFoldDB" id="A0A0G4EHU5"/>
<organism evidence="1 2">
    <name type="scientific">Vitrella brassicaformis (strain CCMP3155)</name>
    <dbReference type="NCBI Taxonomy" id="1169540"/>
    <lineage>
        <taxon>Eukaryota</taxon>
        <taxon>Sar</taxon>
        <taxon>Alveolata</taxon>
        <taxon>Colpodellida</taxon>
        <taxon>Vitrellaceae</taxon>
        <taxon>Vitrella</taxon>
    </lineage>
</organism>
<dbReference type="Proteomes" id="UP000041254">
    <property type="component" value="Unassembled WGS sequence"/>
</dbReference>
<keyword evidence="2" id="KW-1185">Reference proteome</keyword>
<evidence type="ECO:0000313" key="1">
    <source>
        <dbReference type="EMBL" id="CEL95765.1"/>
    </source>
</evidence>